<dbReference type="Proteomes" id="UP001497497">
    <property type="component" value="Unassembled WGS sequence"/>
</dbReference>
<feature type="domain" description="Sulfotransferase" evidence="1">
    <location>
        <begin position="83"/>
        <end position="188"/>
    </location>
</feature>
<name>A0AAV2I036_LYMST</name>
<keyword evidence="3" id="KW-1185">Reference proteome</keyword>
<sequence>MRNFLNCDFESLDEGSLSQPHLIRSPTTFNYSSCLKMPWIQNDTYQDEMIKSIPGCISDLKESCRPAKVTVLKVIEAQMSQAKSLMRSDPKVKVIHLIRDPRGVLSSRRYFRKFNDEDPESFSRDICNSVLEDIGISRSLSQTFPGRVLTVRYEDIAKEPIRVTKQLYRFVGLEMTPSLEKRIWEMTYAGLPDDCNICPVRSNSTETANGWRKGLSFRTVAKIQEECKTLFAVMGYRSFTTEDELKSLHIPTTFDEYDSRLRKADARD</sequence>
<dbReference type="InterPro" id="IPR051135">
    <property type="entry name" value="Gal/GlcNAc/GalNAc_ST"/>
</dbReference>
<dbReference type="AlphaFoldDB" id="A0AAV2I036"/>
<dbReference type="PANTHER" id="PTHR10704">
    <property type="entry name" value="CARBOHYDRATE SULFOTRANSFERASE"/>
    <property type="match status" value="1"/>
</dbReference>
<dbReference type="Gene3D" id="3.40.50.300">
    <property type="entry name" value="P-loop containing nucleotide triphosphate hydrolases"/>
    <property type="match status" value="1"/>
</dbReference>
<gene>
    <name evidence="2" type="ORF">GSLYS_00012229001</name>
</gene>
<protein>
    <recommendedName>
        <fullName evidence="1">Sulfotransferase domain-containing protein</fullName>
    </recommendedName>
</protein>
<evidence type="ECO:0000313" key="3">
    <source>
        <dbReference type="Proteomes" id="UP001497497"/>
    </source>
</evidence>
<reference evidence="2 3" key="1">
    <citation type="submission" date="2024-04" db="EMBL/GenBank/DDBJ databases">
        <authorList>
            <consortium name="Genoscope - CEA"/>
            <person name="William W."/>
        </authorList>
    </citation>
    <scope>NUCLEOTIDE SEQUENCE [LARGE SCALE GENOMIC DNA]</scope>
</reference>
<dbReference type="Pfam" id="PF00685">
    <property type="entry name" value="Sulfotransfer_1"/>
    <property type="match status" value="1"/>
</dbReference>
<dbReference type="SUPFAM" id="SSF52540">
    <property type="entry name" value="P-loop containing nucleoside triphosphate hydrolases"/>
    <property type="match status" value="1"/>
</dbReference>
<comment type="caution">
    <text evidence="2">The sequence shown here is derived from an EMBL/GenBank/DDBJ whole genome shotgun (WGS) entry which is preliminary data.</text>
</comment>
<proteinExistence type="predicted"/>
<dbReference type="PANTHER" id="PTHR10704:SF71">
    <property type="entry name" value="CARBOHYDRATE SULFOTRANSFERASE 1-LIKE"/>
    <property type="match status" value="1"/>
</dbReference>
<organism evidence="2 3">
    <name type="scientific">Lymnaea stagnalis</name>
    <name type="common">Great pond snail</name>
    <name type="synonym">Helix stagnalis</name>
    <dbReference type="NCBI Taxonomy" id="6523"/>
    <lineage>
        <taxon>Eukaryota</taxon>
        <taxon>Metazoa</taxon>
        <taxon>Spiralia</taxon>
        <taxon>Lophotrochozoa</taxon>
        <taxon>Mollusca</taxon>
        <taxon>Gastropoda</taxon>
        <taxon>Heterobranchia</taxon>
        <taxon>Euthyneura</taxon>
        <taxon>Panpulmonata</taxon>
        <taxon>Hygrophila</taxon>
        <taxon>Lymnaeoidea</taxon>
        <taxon>Lymnaeidae</taxon>
        <taxon>Lymnaea</taxon>
    </lineage>
</organism>
<dbReference type="GO" id="GO:0006790">
    <property type="term" value="P:sulfur compound metabolic process"/>
    <property type="evidence" value="ECO:0007669"/>
    <property type="project" value="TreeGrafter"/>
</dbReference>
<accession>A0AAV2I036</accession>
<dbReference type="InterPro" id="IPR027417">
    <property type="entry name" value="P-loop_NTPase"/>
</dbReference>
<dbReference type="InterPro" id="IPR000863">
    <property type="entry name" value="Sulfotransferase_dom"/>
</dbReference>
<dbReference type="GO" id="GO:0001517">
    <property type="term" value="F:N-acetylglucosamine 6-O-sulfotransferase activity"/>
    <property type="evidence" value="ECO:0007669"/>
    <property type="project" value="TreeGrafter"/>
</dbReference>
<evidence type="ECO:0000313" key="2">
    <source>
        <dbReference type="EMBL" id="CAL1538408.1"/>
    </source>
</evidence>
<dbReference type="EMBL" id="CAXITT010000297">
    <property type="protein sequence ID" value="CAL1538408.1"/>
    <property type="molecule type" value="Genomic_DNA"/>
</dbReference>
<dbReference type="GO" id="GO:0006044">
    <property type="term" value="P:N-acetylglucosamine metabolic process"/>
    <property type="evidence" value="ECO:0007669"/>
    <property type="project" value="TreeGrafter"/>
</dbReference>
<evidence type="ECO:0000259" key="1">
    <source>
        <dbReference type="Pfam" id="PF00685"/>
    </source>
</evidence>